<organism evidence="2 3">
    <name type="scientific">Calycomorphotria hydatis</name>
    <dbReference type="NCBI Taxonomy" id="2528027"/>
    <lineage>
        <taxon>Bacteria</taxon>
        <taxon>Pseudomonadati</taxon>
        <taxon>Planctomycetota</taxon>
        <taxon>Planctomycetia</taxon>
        <taxon>Planctomycetales</taxon>
        <taxon>Planctomycetaceae</taxon>
        <taxon>Calycomorphotria</taxon>
    </lineage>
</organism>
<dbReference type="InterPro" id="IPR036514">
    <property type="entry name" value="SGNH_hydro_sf"/>
</dbReference>
<protein>
    <recommendedName>
        <fullName evidence="4">SGNH hydrolase-type esterase domain-containing protein</fullName>
    </recommendedName>
</protein>
<evidence type="ECO:0000313" key="2">
    <source>
        <dbReference type="EMBL" id="QDT66263.1"/>
    </source>
</evidence>
<gene>
    <name evidence="2" type="ORF">V22_35280</name>
</gene>
<feature type="region of interest" description="Disordered" evidence="1">
    <location>
        <begin position="391"/>
        <end position="412"/>
    </location>
</feature>
<accession>A0A517TD06</accession>
<name>A0A517TD06_9PLAN</name>
<dbReference type="RefSeq" id="WP_145265220.1">
    <property type="nucleotide sequence ID" value="NZ_CP036316.1"/>
</dbReference>
<evidence type="ECO:0008006" key="4">
    <source>
        <dbReference type="Google" id="ProtNLM"/>
    </source>
</evidence>
<dbReference type="GO" id="GO:0016788">
    <property type="term" value="F:hydrolase activity, acting on ester bonds"/>
    <property type="evidence" value="ECO:0007669"/>
    <property type="project" value="UniProtKB-ARBA"/>
</dbReference>
<dbReference type="EMBL" id="CP036316">
    <property type="protein sequence ID" value="QDT66263.1"/>
    <property type="molecule type" value="Genomic_DNA"/>
</dbReference>
<proteinExistence type="predicted"/>
<dbReference type="SUPFAM" id="SSF52266">
    <property type="entry name" value="SGNH hydrolase"/>
    <property type="match status" value="1"/>
</dbReference>
<reference evidence="2 3" key="1">
    <citation type="submission" date="2019-02" db="EMBL/GenBank/DDBJ databases">
        <title>Deep-cultivation of Planctomycetes and their phenomic and genomic characterization uncovers novel biology.</title>
        <authorList>
            <person name="Wiegand S."/>
            <person name="Jogler M."/>
            <person name="Boedeker C."/>
            <person name="Pinto D."/>
            <person name="Vollmers J."/>
            <person name="Rivas-Marin E."/>
            <person name="Kohn T."/>
            <person name="Peeters S.H."/>
            <person name="Heuer A."/>
            <person name="Rast P."/>
            <person name="Oberbeckmann S."/>
            <person name="Bunk B."/>
            <person name="Jeske O."/>
            <person name="Meyerdierks A."/>
            <person name="Storesund J.E."/>
            <person name="Kallscheuer N."/>
            <person name="Luecker S."/>
            <person name="Lage O.M."/>
            <person name="Pohl T."/>
            <person name="Merkel B.J."/>
            <person name="Hornburger P."/>
            <person name="Mueller R.-W."/>
            <person name="Bruemmer F."/>
            <person name="Labrenz M."/>
            <person name="Spormann A.M."/>
            <person name="Op den Camp H."/>
            <person name="Overmann J."/>
            <person name="Amann R."/>
            <person name="Jetten M.S.M."/>
            <person name="Mascher T."/>
            <person name="Medema M.H."/>
            <person name="Devos D.P."/>
            <person name="Kaster A.-K."/>
            <person name="Ovreas L."/>
            <person name="Rohde M."/>
            <person name="Galperin M.Y."/>
            <person name="Jogler C."/>
        </authorList>
    </citation>
    <scope>NUCLEOTIDE SEQUENCE [LARGE SCALE GENOMIC DNA]</scope>
    <source>
        <strain evidence="2 3">V22</strain>
    </source>
</reference>
<dbReference type="AlphaFoldDB" id="A0A517TD06"/>
<keyword evidence="3" id="KW-1185">Reference proteome</keyword>
<dbReference type="OrthoDB" id="208619at2"/>
<feature type="compositionally biased region" description="Polar residues" evidence="1">
    <location>
        <begin position="403"/>
        <end position="412"/>
    </location>
</feature>
<sequence>MFKRIFHTTYSLISAVVLLVALLVVGEVSLRVISVYQPSWLGTQLPEQSLTVGCPRTYRALVPHSDYQVENPDNSNVARIQINSFGIRGAEPQLPKPTGQYRVLLLGDETFFGAYLTDEETVSSRLTGYLNHLSPVPIEVISGAVPGDCPLLSYLRLRSSLLALQPDLIVLNIDPSDLEDDRQCRRWAQVGRDGVPLSCRAEGFQSSAAKSVFNDFLLPRVVMEQAQQYLASMQGSGETKEKTDAEQRLENLSAPLSDEDLLLMRRMLEPVQYLHQLAEGTYTQLVLTTSPQPWQVDAEMASESEQDIKGREFFNFVQQYSQKENLPFLNLSEPIHRYPKKSELFLTRQRDLSTEGAEYYAQHLAKYLLQKYAHVWHISPQDLRKLQGLAGETPGHERAASEITGNRETSLR</sequence>
<evidence type="ECO:0000313" key="3">
    <source>
        <dbReference type="Proteomes" id="UP000319976"/>
    </source>
</evidence>
<dbReference type="Proteomes" id="UP000319976">
    <property type="component" value="Chromosome"/>
</dbReference>
<evidence type="ECO:0000256" key="1">
    <source>
        <dbReference type="SAM" id="MobiDB-lite"/>
    </source>
</evidence>
<dbReference type="KEGG" id="chya:V22_35280"/>
<dbReference type="Gene3D" id="3.40.50.1110">
    <property type="entry name" value="SGNH hydrolase"/>
    <property type="match status" value="1"/>
</dbReference>